<gene>
    <name evidence="1" type="ORF">AVDCRST_MAG56-7614</name>
</gene>
<reference evidence="1" key="1">
    <citation type="submission" date="2020-02" db="EMBL/GenBank/DDBJ databases">
        <authorList>
            <person name="Meier V. D."/>
        </authorList>
    </citation>
    <scope>NUCLEOTIDE SEQUENCE</scope>
    <source>
        <strain evidence="1">AVDCRST_MAG56</strain>
    </source>
</reference>
<sequence>MRRKPGGAVNHSPGFSFLRSEFGKIFGKAIKSPETGEAAEKNVRYLHSRIGRRIFQTHLPA</sequence>
<evidence type="ECO:0000313" key="1">
    <source>
        <dbReference type="EMBL" id="CAA9334829.1"/>
    </source>
</evidence>
<accession>A0A6J4LJR2</accession>
<name>A0A6J4LJR2_9SPHI</name>
<protein>
    <submittedName>
        <fullName evidence="1">Uncharacterized protein</fullName>
    </submittedName>
</protein>
<proteinExistence type="predicted"/>
<dbReference type="AlphaFoldDB" id="A0A6J4LJR2"/>
<dbReference type="EMBL" id="CADCTQ010000637">
    <property type="protein sequence ID" value="CAA9334829.1"/>
    <property type="molecule type" value="Genomic_DNA"/>
</dbReference>
<organism evidence="1">
    <name type="scientific">uncultured Cytophagales bacterium</name>
    <dbReference type="NCBI Taxonomy" id="158755"/>
    <lineage>
        <taxon>Bacteria</taxon>
        <taxon>Pseudomonadati</taxon>
        <taxon>Bacteroidota</taxon>
        <taxon>Sphingobacteriia</taxon>
        <taxon>Sphingobacteriales</taxon>
        <taxon>environmental samples</taxon>
    </lineage>
</organism>